<feature type="compositionally biased region" description="Low complexity" evidence="3">
    <location>
        <begin position="505"/>
        <end position="533"/>
    </location>
</feature>
<dbReference type="Proteomes" id="UP000298061">
    <property type="component" value="Unassembled WGS sequence"/>
</dbReference>
<dbReference type="GO" id="GO:0003677">
    <property type="term" value="F:DNA binding"/>
    <property type="evidence" value="ECO:0007669"/>
    <property type="project" value="InterPro"/>
</dbReference>
<name>A0A4Y9ZHQ2_9AGAM</name>
<reference evidence="6 7" key="1">
    <citation type="submission" date="2019-02" db="EMBL/GenBank/DDBJ databases">
        <title>Genome sequencing of the rare red list fungi Hericium alpestre (H. flagellum).</title>
        <authorList>
            <person name="Buettner E."/>
            <person name="Kellner H."/>
        </authorList>
    </citation>
    <scope>NUCLEOTIDE SEQUENCE [LARGE SCALE GENOMIC DNA]</scope>
    <source>
        <strain evidence="6 7">DSM 108284</strain>
    </source>
</reference>
<keyword evidence="4" id="KW-0472">Membrane</keyword>
<dbReference type="InterPro" id="IPR050613">
    <property type="entry name" value="Sec_Metabolite_Reg"/>
</dbReference>
<accession>A0A4Y9ZHQ2</accession>
<dbReference type="STRING" id="135208.A0A4Y9ZHQ2"/>
<comment type="subcellular location">
    <subcellularLocation>
        <location evidence="1">Nucleus</location>
    </subcellularLocation>
</comment>
<dbReference type="GO" id="GO:0008270">
    <property type="term" value="F:zinc ion binding"/>
    <property type="evidence" value="ECO:0007669"/>
    <property type="project" value="InterPro"/>
</dbReference>
<proteinExistence type="predicted"/>
<keyword evidence="7" id="KW-1185">Reference proteome</keyword>
<organism evidence="6 7">
    <name type="scientific">Hericium alpestre</name>
    <dbReference type="NCBI Taxonomy" id="135208"/>
    <lineage>
        <taxon>Eukaryota</taxon>
        <taxon>Fungi</taxon>
        <taxon>Dikarya</taxon>
        <taxon>Basidiomycota</taxon>
        <taxon>Agaricomycotina</taxon>
        <taxon>Agaricomycetes</taxon>
        <taxon>Russulales</taxon>
        <taxon>Hericiaceae</taxon>
        <taxon>Hericium</taxon>
    </lineage>
</organism>
<dbReference type="SMART" id="SM00906">
    <property type="entry name" value="Fungal_trans"/>
    <property type="match status" value="1"/>
</dbReference>
<dbReference type="InterPro" id="IPR007219">
    <property type="entry name" value="XnlR_reg_dom"/>
</dbReference>
<protein>
    <recommendedName>
        <fullName evidence="5">Xylanolytic transcriptional activator regulatory domain-containing protein</fullName>
    </recommendedName>
</protein>
<evidence type="ECO:0000256" key="4">
    <source>
        <dbReference type="SAM" id="Phobius"/>
    </source>
</evidence>
<dbReference type="AlphaFoldDB" id="A0A4Y9ZHQ2"/>
<feature type="non-terminal residue" evidence="6">
    <location>
        <position position="559"/>
    </location>
</feature>
<evidence type="ECO:0000259" key="5">
    <source>
        <dbReference type="SMART" id="SM00906"/>
    </source>
</evidence>
<dbReference type="Pfam" id="PF04082">
    <property type="entry name" value="Fungal_trans"/>
    <property type="match status" value="1"/>
</dbReference>
<comment type="caution">
    <text evidence="6">The sequence shown here is derived from an EMBL/GenBank/DDBJ whole genome shotgun (WGS) entry which is preliminary data.</text>
</comment>
<gene>
    <name evidence="6" type="ORF">EWM64_g10302</name>
</gene>
<dbReference type="OrthoDB" id="762982at2759"/>
<evidence type="ECO:0000256" key="1">
    <source>
        <dbReference type="ARBA" id="ARBA00004123"/>
    </source>
</evidence>
<evidence type="ECO:0000313" key="6">
    <source>
        <dbReference type="EMBL" id="TFY73710.1"/>
    </source>
</evidence>
<sequence>MQPTDTRLQYERDKDLTSQLPPLSTVECLIDFYFENCNWILYCVHKPSFGEAWMRYKTGQFPCRLVIATISIIMAIALRHLPVLHELLDHLPSDRHELTRQYYNIMLTALERYRAESDAYTLELVELLLLRYQFLTMAKCGSEEAWRVRGDLMSIATAMGLHRDPAHSDVPMMVAERRRWAWWHIISIERWQAFMLGRPLAIATAQFDVQLPSYCDPSIDKTGRLYTANIALFRLAHLMSDLVDDAVSFRPVEYPSVLVKDRLLRSWLDSLPQESNLDDACLCRSLASPLASSRRLAIQSVFVRSVYLHLRLSIHQPYVHSSRISVETKSSMGIAIDCAEKLISLTALVRPEVLGSASSSTLSHLSYTPYHILCAALFFVFLACDSTDHEGSRPYRAHIYKAAATLNQLNRAPLAETALAILRVLEPLYEDAIFLQDSGMRMQKKAEVLAKLALLLVPPIERPYAGTDASPQLVSPGRRPACAMPSIWERLVSHAQAPAPYIAGSSSSSSSASSSSATSSFATTPSSSSPSFTEHGAMGDVHRPLHRALQHPLRPHLPL</sequence>
<keyword evidence="2" id="KW-0539">Nucleus</keyword>
<feature type="transmembrane region" description="Helical" evidence="4">
    <location>
        <begin position="61"/>
        <end position="81"/>
    </location>
</feature>
<keyword evidence="4" id="KW-0812">Transmembrane</keyword>
<dbReference type="EMBL" id="SFCI01002612">
    <property type="protein sequence ID" value="TFY73710.1"/>
    <property type="molecule type" value="Genomic_DNA"/>
</dbReference>
<dbReference type="GO" id="GO:0005634">
    <property type="term" value="C:nucleus"/>
    <property type="evidence" value="ECO:0007669"/>
    <property type="project" value="UniProtKB-SubCell"/>
</dbReference>
<dbReference type="CDD" id="cd12148">
    <property type="entry name" value="fungal_TF_MHR"/>
    <property type="match status" value="1"/>
</dbReference>
<feature type="region of interest" description="Disordered" evidence="3">
    <location>
        <begin position="502"/>
        <end position="538"/>
    </location>
</feature>
<feature type="domain" description="Xylanolytic transcriptional activator regulatory" evidence="5">
    <location>
        <begin position="145"/>
        <end position="218"/>
    </location>
</feature>
<dbReference type="PANTHER" id="PTHR31001">
    <property type="entry name" value="UNCHARACTERIZED TRANSCRIPTIONAL REGULATORY PROTEIN"/>
    <property type="match status" value="1"/>
</dbReference>
<dbReference type="GO" id="GO:0006351">
    <property type="term" value="P:DNA-templated transcription"/>
    <property type="evidence" value="ECO:0007669"/>
    <property type="project" value="InterPro"/>
</dbReference>
<evidence type="ECO:0000313" key="7">
    <source>
        <dbReference type="Proteomes" id="UP000298061"/>
    </source>
</evidence>
<evidence type="ECO:0000256" key="3">
    <source>
        <dbReference type="SAM" id="MobiDB-lite"/>
    </source>
</evidence>
<keyword evidence="4" id="KW-1133">Transmembrane helix</keyword>
<evidence type="ECO:0000256" key="2">
    <source>
        <dbReference type="ARBA" id="ARBA00023242"/>
    </source>
</evidence>